<dbReference type="Pfam" id="PF05901">
    <property type="entry name" value="Excalibur"/>
    <property type="match status" value="1"/>
</dbReference>
<dbReference type="Proteomes" id="UP000020103">
    <property type="component" value="Unassembled WGS sequence"/>
</dbReference>
<dbReference type="SMART" id="SM00894">
    <property type="entry name" value="Excalibur"/>
    <property type="match status" value="1"/>
</dbReference>
<name>A0A829Q3T7_9MYCO</name>
<evidence type="ECO:0000259" key="2">
    <source>
        <dbReference type="SMART" id="SM00894"/>
    </source>
</evidence>
<accession>A0A829Q3T7</accession>
<feature type="region of interest" description="Disordered" evidence="1">
    <location>
        <begin position="22"/>
        <end position="44"/>
    </location>
</feature>
<dbReference type="EMBL" id="JAOF01000001">
    <property type="protein sequence ID" value="EUA47636.1"/>
    <property type="molecule type" value="Genomic_DNA"/>
</dbReference>
<evidence type="ECO:0000256" key="1">
    <source>
        <dbReference type="SAM" id="MobiDB-lite"/>
    </source>
</evidence>
<reference evidence="3 4" key="1">
    <citation type="submission" date="2013-12" db="EMBL/GenBank/DDBJ databases">
        <authorList>
            <person name="Madinger N."/>
            <person name="Lenaerts A."/>
            <person name="Ordway D."/>
            <person name="DeGroote M.A."/>
            <person name="Parker T."/>
            <person name="Sizemore C."/>
            <person name="Tallon L.J."/>
            <person name="Sadzewicz L.K."/>
            <person name="Sengamalay N."/>
            <person name="Fraser C.M."/>
            <person name="Hine E."/>
            <person name="Shefchek K.A."/>
            <person name="Das S.P."/>
            <person name="Tettelin H."/>
        </authorList>
    </citation>
    <scope>NUCLEOTIDE SEQUENCE [LARGE SCALE GENOMIC DNA]</scope>
    <source>
        <strain evidence="3 4">21</strain>
    </source>
</reference>
<feature type="domain" description="Excalibur calcium-binding" evidence="2">
    <location>
        <begin position="7"/>
        <end position="43"/>
    </location>
</feature>
<organism evidence="3 4">
    <name type="scientific">Mycobacteroides abscessus 21</name>
    <dbReference type="NCBI Taxonomy" id="1299324"/>
    <lineage>
        <taxon>Bacteria</taxon>
        <taxon>Bacillati</taxon>
        <taxon>Actinomycetota</taxon>
        <taxon>Actinomycetes</taxon>
        <taxon>Mycobacteriales</taxon>
        <taxon>Mycobacteriaceae</taxon>
        <taxon>Mycobacteroides</taxon>
        <taxon>Mycobacteroides abscessus</taxon>
    </lineage>
</organism>
<evidence type="ECO:0000313" key="4">
    <source>
        <dbReference type="Proteomes" id="UP000020103"/>
    </source>
</evidence>
<sequence length="44" mass="4675">MSLGDPPYGSCKEAHSDGAYNIKKGEPGYSKKLDRDNDGIACEG</sequence>
<dbReference type="AlphaFoldDB" id="A0A829Q3T7"/>
<protein>
    <submittedName>
        <fullName evidence="3">Excalibur calcium-binding domain protein</fullName>
    </submittedName>
</protein>
<evidence type="ECO:0000313" key="3">
    <source>
        <dbReference type="EMBL" id="EUA47636.1"/>
    </source>
</evidence>
<feature type="compositionally biased region" description="Basic and acidic residues" evidence="1">
    <location>
        <begin position="23"/>
        <end position="38"/>
    </location>
</feature>
<dbReference type="InterPro" id="IPR008613">
    <property type="entry name" value="Excalibur_Ca-bd_domain"/>
</dbReference>
<proteinExistence type="predicted"/>
<comment type="caution">
    <text evidence="3">The sequence shown here is derived from an EMBL/GenBank/DDBJ whole genome shotgun (WGS) entry which is preliminary data.</text>
</comment>
<gene>
    <name evidence="3" type="ORF">I543_1152</name>
</gene>